<keyword evidence="8" id="KW-0560">Oxidoreductase</keyword>
<dbReference type="SUPFAM" id="SSF52218">
    <property type="entry name" value="Flavoproteins"/>
    <property type="match status" value="1"/>
</dbReference>
<evidence type="ECO:0000313" key="5">
    <source>
        <dbReference type="EMBL" id="CDS89241.1"/>
    </source>
</evidence>
<evidence type="ECO:0000259" key="3">
    <source>
        <dbReference type="Pfam" id="PF03358"/>
    </source>
</evidence>
<feature type="domain" description="NADPH-dependent FMN reductase-like" evidence="3">
    <location>
        <begin position="4"/>
        <end position="123"/>
    </location>
</feature>
<accession>A0A031WJV8</accession>
<dbReference type="PANTHER" id="PTHR43278:SF4">
    <property type="entry name" value="NAD(P)H-DEPENDENT FMN-CONTAINING OXIDOREDUCTASE YWQN-RELATED"/>
    <property type="match status" value="1"/>
</dbReference>
<evidence type="ECO:0000313" key="8">
    <source>
        <dbReference type="EMBL" id="SJS63111.1"/>
    </source>
</evidence>
<reference evidence="6" key="1">
    <citation type="submission" date="2014-07" db="EMBL/GenBank/DDBJ databases">
        <authorList>
            <person name="Monot Marc"/>
        </authorList>
    </citation>
    <scope>NUCLEOTIDE SEQUENCE</scope>
    <source>
        <strain evidence="6">7032989</strain>
        <strain evidence="4">7032994</strain>
    </source>
</reference>
<evidence type="ECO:0000313" key="4">
    <source>
        <dbReference type="EMBL" id="CDS85523.1"/>
    </source>
</evidence>
<dbReference type="Proteomes" id="UP000878956">
    <property type="component" value="Unassembled WGS sequence"/>
</dbReference>
<keyword evidence="1" id="KW-0285">Flavoprotein</keyword>
<reference evidence="8 9" key="2">
    <citation type="submission" date="2017-02" db="EMBL/GenBank/DDBJ databases">
        <authorList>
            <consortium name="Pathogen Informatics"/>
        </authorList>
    </citation>
    <scope>NUCLEOTIDE SEQUENCE [LARGE SCALE GENOMIC DNA]</scope>
    <source>
        <strain evidence="8 9">VRECD0157</strain>
    </source>
</reference>
<organism evidence="6">
    <name type="scientific">Clostridioides difficile</name>
    <name type="common">Peptoclostridium difficile</name>
    <dbReference type="NCBI Taxonomy" id="1496"/>
    <lineage>
        <taxon>Bacteria</taxon>
        <taxon>Bacillati</taxon>
        <taxon>Bacillota</taxon>
        <taxon>Clostridia</taxon>
        <taxon>Peptostreptococcales</taxon>
        <taxon>Peptostreptococcaceae</taxon>
        <taxon>Clostridioides</taxon>
    </lineage>
</organism>
<dbReference type="EMBL" id="DAEPXK010000029">
    <property type="protein sequence ID" value="HBH1543102.1"/>
    <property type="molecule type" value="Genomic_DNA"/>
</dbReference>
<dbReference type="KEGG" id="pdf:CD630DERM_31890"/>
<dbReference type="EMBL" id="LK932529">
    <property type="protein sequence ID" value="CDS89241.1"/>
    <property type="molecule type" value="Genomic_DNA"/>
</dbReference>
<proteinExistence type="predicted"/>
<dbReference type="EC" id="1.-.-.-" evidence="8"/>
<keyword evidence="2" id="KW-0288">FMN</keyword>
<sequence>MSKNVLIVSASPRKGGNSDLLCDQFIQGVLESKNQVEKIFLKDKDINYCTGCGACYEKEANCSQTDDMGEILEKMIGADVIVLATPVYFYTMNAQMKTMIDRTCSRYTEICDKDFYFIVTAADENVADMERTIEGFRGFTSCLNGSKEKGIVYGVGAWNVGDIKGSKAMKQAYEMGKLA</sequence>
<dbReference type="Proteomes" id="UP000189137">
    <property type="component" value="Unassembled WGS sequence"/>
</dbReference>
<evidence type="ECO:0000256" key="1">
    <source>
        <dbReference type="ARBA" id="ARBA00022630"/>
    </source>
</evidence>
<evidence type="ECO:0000313" key="7">
    <source>
        <dbReference type="EMBL" id="HBH1543102.1"/>
    </source>
</evidence>
<dbReference type="EMBL" id="LK932388">
    <property type="protein sequence ID" value="CDS85523.1"/>
    <property type="molecule type" value="Genomic_DNA"/>
</dbReference>
<dbReference type="InterPro" id="IPR029039">
    <property type="entry name" value="Flavoprotein-like_sf"/>
</dbReference>
<dbReference type="GO" id="GO:0016491">
    <property type="term" value="F:oxidoreductase activity"/>
    <property type="evidence" value="ECO:0007669"/>
    <property type="project" value="UniProtKB-KW"/>
</dbReference>
<dbReference type="InterPro" id="IPR005025">
    <property type="entry name" value="FMN_Rdtase-like_dom"/>
</dbReference>
<evidence type="ECO:0000313" key="9">
    <source>
        <dbReference type="Proteomes" id="UP000189137"/>
    </source>
</evidence>
<dbReference type="AlphaFoldDB" id="A0A031WJV8"/>
<dbReference type="Pfam" id="PF03358">
    <property type="entry name" value="FMN_red"/>
    <property type="match status" value="1"/>
</dbReference>
<evidence type="ECO:0000256" key="2">
    <source>
        <dbReference type="ARBA" id="ARBA00022643"/>
    </source>
</evidence>
<dbReference type="InterPro" id="IPR051796">
    <property type="entry name" value="ISF_SsuE-like"/>
</dbReference>
<dbReference type="EMBL" id="LK933249">
    <property type="protein sequence ID" value="CDT55422.1"/>
    <property type="molecule type" value="Genomic_DNA"/>
</dbReference>
<gene>
    <name evidence="8" type="primary">ywqN_1</name>
    <name evidence="6" type="ORF">BN1095_560027</name>
    <name evidence="5" type="ORF">BN1096_740008</name>
    <name evidence="4" type="ORF">BN1097_500086</name>
    <name evidence="7" type="ORF">KRM00_002607</name>
    <name evidence="8" type="ORF">SAMEA3375112_02567</name>
</gene>
<dbReference type="RefSeq" id="WP_003434284.1">
    <property type="nucleotide sequence ID" value="NZ_AP031492.1"/>
</dbReference>
<dbReference type="PANTHER" id="PTHR43278">
    <property type="entry name" value="NAD(P)H-DEPENDENT FMN-CONTAINING OXIDOREDUCTASE YWQN-RELATED"/>
    <property type="match status" value="1"/>
</dbReference>
<protein>
    <submittedName>
        <fullName evidence="4">Flavin reductase</fullName>
    </submittedName>
    <submittedName>
        <fullName evidence="7">Flavodoxin family protein</fullName>
    </submittedName>
    <submittedName>
        <fullName evidence="8">NAD(P)H-dependent FMN-containing oxidoreductase ywqN</fullName>
        <ecNumber evidence="8">1.-.-.-</ecNumber>
    </submittedName>
    <submittedName>
        <fullName evidence="6">Putative NADPH-dependent FMN reductase</fullName>
    </submittedName>
</protein>
<name>A0A031WJV8_CLODI</name>
<reference evidence="7" key="3">
    <citation type="journal article" date="2018" name="Genome Biol.">
        <title>SKESA: strategic k-mer extension for scrupulous assemblies.</title>
        <authorList>
            <person name="Souvorov A."/>
            <person name="Agarwala R."/>
            <person name="Lipman D.J."/>
        </authorList>
    </citation>
    <scope>NUCLEOTIDE SEQUENCE</scope>
    <source>
        <strain evidence="7">HN1000</strain>
    </source>
</reference>
<evidence type="ECO:0000313" key="6">
    <source>
        <dbReference type="EMBL" id="CDT55422.1"/>
    </source>
</evidence>
<dbReference type="EMBL" id="FUPS01000008">
    <property type="protein sequence ID" value="SJS63111.1"/>
    <property type="molecule type" value="Genomic_DNA"/>
</dbReference>
<reference evidence="7" key="4">
    <citation type="submission" date="2021-06" db="EMBL/GenBank/DDBJ databases">
        <authorList>
            <consortium name="NCBI Pathogen Detection Project"/>
        </authorList>
    </citation>
    <scope>NUCLEOTIDE SEQUENCE</scope>
    <source>
        <strain evidence="7">HN1000</strain>
    </source>
</reference>
<dbReference type="PATRIC" id="fig|1496.1373.peg.1674"/>
<dbReference type="Gene3D" id="3.40.50.360">
    <property type="match status" value="1"/>
</dbReference>